<evidence type="ECO:0000259" key="2">
    <source>
        <dbReference type="Pfam" id="PF15783"/>
    </source>
</evidence>
<feature type="region of interest" description="Disordered" evidence="1">
    <location>
        <begin position="541"/>
        <end position="561"/>
    </location>
</feature>
<feature type="region of interest" description="Disordered" evidence="1">
    <location>
        <begin position="1054"/>
        <end position="1094"/>
    </location>
</feature>
<feature type="region of interest" description="Disordered" evidence="1">
    <location>
        <begin position="716"/>
        <end position="748"/>
    </location>
</feature>
<protein>
    <recommendedName>
        <fullName evidence="2">Fibrous sheath-interacting protein 2 C-terminal domain-containing protein</fullName>
    </recommendedName>
</protein>
<dbReference type="Pfam" id="PF15783">
    <property type="entry name" value="FSIP2"/>
    <property type="match status" value="1"/>
</dbReference>
<name>A0AAV7VQM6_PLEWA</name>
<reference evidence="3" key="1">
    <citation type="journal article" date="2022" name="bioRxiv">
        <title>Sequencing and chromosome-scale assembly of the giantPleurodeles waltlgenome.</title>
        <authorList>
            <person name="Brown T."/>
            <person name="Elewa A."/>
            <person name="Iarovenko S."/>
            <person name="Subramanian E."/>
            <person name="Araus A.J."/>
            <person name="Petzold A."/>
            <person name="Susuki M."/>
            <person name="Suzuki K.-i.T."/>
            <person name="Hayashi T."/>
            <person name="Toyoda A."/>
            <person name="Oliveira C."/>
            <person name="Osipova E."/>
            <person name="Leigh N.D."/>
            <person name="Simon A."/>
            <person name="Yun M.H."/>
        </authorList>
    </citation>
    <scope>NUCLEOTIDE SEQUENCE</scope>
    <source>
        <strain evidence="3">20211129_DDA</strain>
        <tissue evidence="3">Liver</tissue>
    </source>
</reference>
<evidence type="ECO:0000313" key="3">
    <source>
        <dbReference type="EMBL" id="KAJ1203988.1"/>
    </source>
</evidence>
<dbReference type="EMBL" id="JANPWB010000003">
    <property type="protein sequence ID" value="KAJ1203988.1"/>
    <property type="molecule type" value="Genomic_DNA"/>
</dbReference>
<proteinExistence type="predicted"/>
<feature type="domain" description="Fibrous sheath-interacting protein 2 C-terminal" evidence="2">
    <location>
        <begin position="1183"/>
        <end position="1429"/>
    </location>
</feature>
<dbReference type="InterPro" id="IPR031554">
    <property type="entry name" value="FSIP2_C"/>
</dbReference>
<gene>
    <name evidence="3" type="ORF">NDU88_007769</name>
</gene>
<accession>A0AAV7VQM6</accession>
<sequence>MAAPRSQTQSSTGHKCESSVSCNSRSEVLPTGNLLSCGLGQYHSDSMTSVKEKIVSKLNFTNPLLVLPSFVSSKQFKKIVERIYVSTSVLELYAKSVLTDILKVTEKEFQQEDVTSVPGSDASAGIICSLIEGLHSENKDSFYSNEEIKPLDLFNLPRCHSYLGSLSSAAAKMQKAAELHPTHQNMDDQRDFPLDTDPVRFCVIHAEHNNDNMQVPTKNIVKSNRGGDSQVITINGKSNIYARKAKATMQMPSEAGTHIKPGYASNALNRSAVKKSTPEQILVFPQKNNVQIDSENRSVVGFNHIKMSKGDLTITSDNISQPLPSPFGDSKVTEAIDKNLGLQVQGKRAEYDTSVNTFMDNFDNNLGKATNTLVSFAHHSPLAVISDGILNVTKERPSELVTSKGPDPSTECLPEENHLSGLPMIVTRKNEVINTLNSGSQNNSKHAAELKLATEQCCMSNGGTKPVLHFRDSNPSQSTNTILATEVPSLTKNKSAISYSPRSDIDVLNESIANDLIKGTFQTISESAEQSQDDAVYSIRSNQLPHSSNSSSSELTHEEVEGRPCNAFRNKLGKSTPSRNLSNKVSEKITTKPLETCLSTINVESNNSSCGDEGWQTSSTDTRSCKPEEVLDKNKRVKEMQIYHNSNAKQTTLQGNKSITSESSFTSSDFNFTADSMTNIKCGQNMNDLCLEEITESLINSLNDIFQNFQETKCAPHAHARDSDSALPEQSATHIAEAPNSPSLRNTEGTLKPTLLVDMPKATQIALQEKDNHAETENSNQFKQKNIYCSCFPLQRMGDGAGKDIVKQDQMESNVFPETFVKLAVVEVKNKIFNNDTDKRNIFQENFEFYNSFLGSICEDAVKLVFHEISNHMNNGKSKTCTNQKTEEHLLKGDFHSCTSEALSINMNHICHGALLMTISEKNIHDIRLSVMNFLSEKTIDTLKEQQNNLDIKWLAGEIVGIATETLTGFYEDVSLPSKLPQCFKKAGISKSCQNRSTNLCVGPLTVVKKCHSEEHNILSVIKENKEFKQLEDLSISKHIVKHVNCSPLLTLKTNSPVPPPMAEDVSGAYDNSRGTSTEDSTRDPDCDDESSGSSVYQSQTIFLEDERFTGTKLGDIVIQLANTIFPSTTSSSPNTDGEVMHMERNALSLANLLLKELKEEFWNSIDTKFEQFVYSRTDVEKVVQSVYNKYSKELEFPDALQNELKKDNALIVHNLANAIILELVYKRPGSVVSLDPCCLEEYSVFEEFCDEEVARASLCGNESGYKVYSVSLLENIICKVLCRILTTSDVLAYDINNNQKEDNYCEIMVKLMCSVQMYLKTQRVLIVKVNEKMALPTIGDSVIQNVAISVYHRVFEEYGSHMDIYVNLTEGNQLFAELFTYFILQEMSKLDLECDVFEGVEKIPQATIDTSFVTQTILNNISEVKKHNETSIKCFLATLLNILIPQIASQIWLQFQSNGIHSEGQNSILEEDVSVRQRQMVKHKLLAAHQHRRSSSDP</sequence>
<keyword evidence="4" id="KW-1185">Reference proteome</keyword>
<evidence type="ECO:0000313" key="4">
    <source>
        <dbReference type="Proteomes" id="UP001066276"/>
    </source>
</evidence>
<evidence type="ECO:0000256" key="1">
    <source>
        <dbReference type="SAM" id="MobiDB-lite"/>
    </source>
</evidence>
<organism evidence="3 4">
    <name type="scientific">Pleurodeles waltl</name>
    <name type="common">Iberian ribbed newt</name>
    <dbReference type="NCBI Taxonomy" id="8319"/>
    <lineage>
        <taxon>Eukaryota</taxon>
        <taxon>Metazoa</taxon>
        <taxon>Chordata</taxon>
        <taxon>Craniata</taxon>
        <taxon>Vertebrata</taxon>
        <taxon>Euteleostomi</taxon>
        <taxon>Amphibia</taxon>
        <taxon>Batrachia</taxon>
        <taxon>Caudata</taxon>
        <taxon>Salamandroidea</taxon>
        <taxon>Salamandridae</taxon>
        <taxon>Pleurodelinae</taxon>
        <taxon>Pleurodeles</taxon>
    </lineage>
</organism>
<dbReference type="Proteomes" id="UP001066276">
    <property type="component" value="Chromosome 2_1"/>
</dbReference>
<comment type="caution">
    <text evidence="3">The sequence shown here is derived from an EMBL/GenBank/DDBJ whole genome shotgun (WGS) entry which is preliminary data.</text>
</comment>